<dbReference type="Gene3D" id="3.40.50.1390">
    <property type="entry name" value="Resolvase, N-terminal catalytic domain"/>
    <property type="match status" value="1"/>
</dbReference>
<sequence length="580" mass="66318">MKLYSYQRWSSAVQADGTSKARQSHAAEQYARDNNLEIVEIVDSGISGFRSLNSKNGALSQFLDAVDAGLIIKNSYLYVESLDRITRDEIDIALELFMGILRRGITIVTGMDNKIYTHAGIKGNPIDLLTSILLFTRAHEESKTKQQRTNGNALALIRRFQEGLPTTIKSIGSHPWWIDSSTDKFEAVRKHPILWKCAYDAVNLFLDGTSVFKVTKYLNETYPNAYKGKAWAIANVRKLRFNKAVYGTREITVDSKVYVLEHYYPALISEGQFLRLEKIRETTKYIGKVGEHTNNINLLSGMKIFRCGHCGGTMMAMRHNDTIRYLCEKGRGYNHDCKTWSLPGILVEHTLMLITTIAYINIQRKGGITREDYSHHISSTEELIADIGTKISRMTKLVSSGLGDIDEVINEMGELDKVRKQYVMELEVLQRKQLLSQDNSFEQLMMDFFTYAQYGVLQDPVHEYRNKLRDIVYSSIGEVKAWKVDRRLMISFQIKGDDEYYTFSAGDEPYNYIFYYGSPVQLGEDLTVQVAYELPADIKRRIRDYSNVYDASMKILGTANALLSVVNYPDLDGSLFWPRK</sequence>
<keyword evidence="2" id="KW-0233">DNA recombination</keyword>
<dbReference type="SMART" id="SM00857">
    <property type="entry name" value="Resolvase"/>
    <property type="match status" value="1"/>
</dbReference>
<dbReference type="PANTHER" id="PTHR30461:SF2">
    <property type="entry name" value="SERINE RECOMBINASE PINE-RELATED"/>
    <property type="match status" value="1"/>
</dbReference>
<organism evidence="4 5">
    <name type="scientific">Klebsiella grimontii</name>
    <dbReference type="NCBI Taxonomy" id="2058152"/>
    <lineage>
        <taxon>Bacteria</taxon>
        <taxon>Pseudomonadati</taxon>
        <taxon>Pseudomonadota</taxon>
        <taxon>Gammaproteobacteria</taxon>
        <taxon>Enterobacterales</taxon>
        <taxon>Enterobacteriaceae</taxon>
        <taxon>Klebsiella/Raoultella group</taxon>
        <taxon>Klebsiella</taxon>
    </lineage>
</organism>
<dbReference type="SUPFAM" id="SSF53041">
    <property type="entry name" value="Resolvase-like"/>
    <property type="match status" value="1"/>
</dbReference>
<dbReference type="CDD" id="cd00338">
    <property type="entry name" value="Ser_Recombinase"/>
    <property type="match status" value="1"/>
</dbReference>
<dbReference type="AlphaFoldDB" id="A0ABD7AJY9"/>
<dbReference type="Pfam" id="PF00239">
    <property type="entry name" value="Resolvase"/>
    <property type="match status" value="1"/>
</dbReference>
<dbReference type="EMBL" id="CP055315">
    <property type="protein sequence ID" value="QLO53220.1"/>
    <property type="molecule type" value="Genomic_DNA"/>
</dbReference>
<dbReference type="InterPro" id="IPR038109">
    <property type="entry name" value="DNA_bind_recomb_sf"/>
</dbReference>
<evidence type="ECO:0000313" key="5">
    <source>
        <dbReference type="Proteomes" id="UP000510937"/>
    </source>
</evidence>
<reference evidence="5" key="1">
    <citation type="submission" date="2020-06" db="EMBL/GenBank/DDBJ databases">
        <title>REHAB project genomes.</title>
        <authorList>
            <person name="Shaw L.P."/>
        </authorList>
    </citation>
    <scope>NUCLEOTIDE SEQUENCE [LARGE SCALE GENOMIC DNA]</scope>
    <source>
        <strain evidence="5">RHBSTW-00555</strain>
    </source>
</reference>
<dbReference type="Pfam" id="PF07508">
    <property type="entry name" value="Recombinase"/>
    <property type="match status" value="1"/>
</dbReference>
<dbReference type="Gene3D" id="3.90.1750.20">
    <property type="entry name" value="Putative Large Serine Recombinase, Chain B, Domain 2"/>
    <property type="match status" value="1"/>
</dbReference>
<evidence type="ECO:0000259" key="3">
    <source>
        <dbReference type="SMART" id="SM00857"/>
    </source>
</evidence>
<dbReference type="Proteomes" id="UP000510937">
    <property type="component" value="Chromosome"/>
</dbReference>
<dbReference type="GO" id="GO:0006310">
    <property type="term" value="P:DNA recombination"/>
    <property type="evidence" value="ECO:0007669"/>
    <property type="project" value="UniProtKB-KW"/>
</dbReference>
<dbReference type="InterPro" id="IPR050639">
    <property type="entry name" value="SSR_resolvase"/>
</dbReference>
<name>A0ABD7AJY9_9ENTR</name>
<dbReference type="PANTHER" id="PTHR30461">
    <property type="entry name" value="DNA-INVERTASE FROM LAMBDOID PROPHAGE"/>
    <property type="match status" value="1"/>
</dbReference>
<dbReference type="RefSeq" id="WP_136895687.1">
    <property type="nucleotide sequence ID" value="NZ_CP055315.1"/>
</dbReference>
<gene>
    <name evidence="4" type="ORF">HV234_17600</name>
</gene>
<evidence type="ECO:0000313" key="4">
    <source>
        <dbReference type="EMBL" id="QLO53220.1"/>
    </source>
</evidence>
<dbReference type="InterPro" id="IPR006119">
    <property type="entry name" value="Resolv_N"/>
</dbReference>
<proteinExistence type="predicted"/>
<protein>
    <submittedName>
        <fullName evidence="4">Recombinase family protein</fullName>
    </submittedName>
</protein>
<feature type="domain" description="Resolvase/invertase-type recombinase catalytic" evidence="3">
    <location>
        <begin position="3"/>
        <end position="165"/>
    </location>
</feature>
<evidence type="ECO:0000256" key="2">
    <source>
        <dbReference type="ARBA" id="ARBA00023172"/>
    </source>
</evidence>
<dbReference type="InterPro" id="IPR036162">
    <property type="entry name" value="Resolvase-like_N_sf"/>
</dbReference>
<keyword evidence="1" id="KW-0238">DNA-binding</keyword>
<dbReference type="GO" id="GO:0003677">
    <property type="term" value="F:DNA binding"/>
    <property type="evidence" value="ECO:0007669"/>
    <property type="project" value="UniProtKB-KW"/>
</dbReference>
<dbReference type="InterPro" id="IPR011109">
    <property type="entry name" value="DNA_bind_recombinase_dom"/>
</dbReference>
<evidence type="ECO:0000256" key="1">
    <source>
        <dbReference type="ARBA" id="ARBA00023125"/>
    </source>
</evidence>
<accession>A0ABD7AJY9</accession>